<keyword evidence="3" id="KW-1185">Reference proteome</keyword>
<name>A0ABC9CU62_9POAL</name>
<dbReference type="AlphaFoldDB" id="A0ABC9CU62"/>
<dbReference type="InterPro" id="IPR006476">
    <property type="entry name" value="CHP01589_pln"/>
</dbReference>
<dbReference type="Pfam" id="PF09713">
    <property type="entry name" value="A_thal_3526"/>
    <property type="match status" value="1"/>
</dbReference>
<protein>
    <submittedName>
        <fullName evidence="2">Uncharacterized protein</fullName>
    </submittedName>
</protein>
<dbReference type="Proteomes" id="UP001497457">
    <property type="component" value="Chromosome 30rd"/>
</dbReference>
<feature type="compositionally biased region" description="Polar residues" evidence="1">
    <location>
        <begin position="404"/>
        <end position="426"/>
    </location>
</feature>
<dbReference type="EMBL" id="OZ075140">
    <property type="protein sequence ID" value="CAL5026080.1"/>
    <property type="molecule type" value="Genomic_DNA"/>
</dbReference>
<organism evidence="2 3">
    <name type="scientific">Urochloa decumbens</name>
    <dbReference type="NCBI Taxonomy" id="240449"/>
    <lineage>
        <taxon>Eukaryota</taxon>
        <taxon>Viridiplantae</taxon>
        <taxon>Streptophyta</taxon>
        <taxon>Embryophyta</taxon>
        <taxon>Tracheophyta</taxon>
        <taxon>Spermatophyta</taxon>
        <taxon>Magnoliopsida</taxon>
        <taxon>Liliopsida</taxon>
        <taxon>Poales</taxon>
        <taxon>Poaceae</taxon>
        <taxon>PACMAD clade</taxon>
        <taxon>Panicoideae</taxon>
        <taxon>Panicodae</taxon>
        <taxon>Paniceae</taxon>
        <taxon>Melinidinae</taxon>
        <taxon>Urochloa</taxon>
    </lineage>
</organism>
<evidence type="ECO:0000256" key="1">
    <source>
        <dbReference type="SAM" id="MobiDB-lite"/>
    </source>
</evidence>
<feature type="region of interest" description="Disordered" evidence="1">
    <location>
        <begin position="347"/>
        <end position="432"/>
    </location>
</feature>
<accession>A0ABC9CU62</accession>
<evidence type="ECO:0000313" key="3">
    <source>
        <dbReference type="Proteomes" id="UP001497457"/>
    </source>
</evidence>
<evidence type="ECO:0000313" key="2">
    <source>
        <dbReference type="EMBL" id="CAL5026080.1"/>
    </source>
</evidence>
<feature type="compositionally biased region" description="Basic and acidic residues" evidence="1">
    <location>
        <begin position="11"/>
        <end position="22"/>
    </location>
</feature>
<sequence length="432" mass="47752">MPDDELVPEGGHGDGPGEKEDEEARQFILQVKKIIERCVAQGMDKAEMFRVIREEGLPTWIAFAVFQELREQNHDFFKEYYSMHDLKRQREKLGHLIQAYRAGSGNAAAGGRALEMAAVAPAVAAMEPDTTVGMELATEHASLEGELALLLAGSTGGGDQFAAAAALPQQQAVVHCPNGQQPHDDQQAVYNEWLREMTALAEEPVPMPVSTLAGQQLHNNDLPVANGMFHGVAWPQQAAAQLPPAGQQLQLQHQQEQTGPLPAGQQLRYQQEQPVYFPADHQLQYQQEQAGQLPAGQQLHHQQQDLLAWLQLHYQERDLLTRQQLIQQQQLHYQQYQEQLMANNGGFHVAPPKLADGLPSDTMMDPWPLSQDDPWPLSQDGVGWGQEQQDDLQPQGWPGAGADPSSTLPGGDQQGNQNFHSSNSGSIHEHPQ</sequence>
<reference evidence="2" key="1">
    <citation type="submission" date="2024-10" db="EMBL/GenBank/DDBJ databases">
        <authorList>
            <person name="Ryan C."/>
        </authorList>
    </citation>
    <scope>NUCLEOTIDE SEQUENCE [LARGE SCALE GENOMIC DNA]</scope>
</reference>
<proteinExistence type="predicted"/>
<gene>
    <name evidence="2" type="ORF">URODEC1_LOCUS78517</name>
</gene>
<feature type="region of interest" description="Disordered" evidence="1">
    <location>
        <begin position="1"/>
        <end position="22"/>
    </location>
</feature>